<dbReference type="EMBL" id="KN823252">
    <property type="protein sequence ID" value="KIO18902.1"/>
    <property type="molecule type" value="Genomic_DNA"/>
</dbReference>
<sequence length="402" mass="45936">LEKWAAINFMESNPQKCNVMVFGTSHKHEDPFELYNIKIPFTESYKYVGVLIQSKGKNLFKQHYENKSQAARVATMAAFSLNSVVGPIDPLSGRKIYLAQIDPHLTASCDVCLDTEHTHLRRLERVQETFIRRFMGLGDKALTALLFTETGLWPLAYRRLTLAVRFLQYIVTLPDTHLAKKATKESNLLAMRNPSRGWYAGLKTLLKERAGFELPNLESVSAETTLQASRSIRKMMLKLIRDRLNASPKAYLVRNILIEDDQGRLSKPVIFLRHYLAVTRRSHRIALTKLLLSDHSLESKRMRWIEKDKRPSRELRLCRNCGNNAETPEHVMFVCNLPTNTGAERLRSKILLKLGKETGQITDSEASDMVRAALRSQHTVTELAELAYTTYTYITKLSSTVI</sequence>
<gene>
    <name evidence="1" type="ORF">M407DRAFT_83451</name>
</gene>
<protein>
    <recommendedName>
        <fullName evidence="3">Reverse transcriptase zinc-binding domain-containing protein</fullName>
    </recommendedName>
</protein>
<proteinExistence type="predicted"/>
<dbReference type="AlphaFoldDB" id="A0A0C3LBN9"/>
<organism evidence="1 2">
    <name type="scientific">Tulasnella calospora MUT 4182</name>
    <dbReference type="NCBI Taxonomy" id="1051891"/>
    <lineage>
        <taxon>Eukaryota</taxon>
        <taxon>Fungi</taxon>
        <taxon>Dikarya</taxon>
        <taxon>Basidiomycota</taxon>
        <taxon>Agaricomycotina</taxon>
        <taxon>Agaricomycetes</taxon>
        <taxon>Cantharellales</taxon>
        <taxon>Tulasnellaceae</taxon>
        <taxon>Tulasnella</taxon>
    </lineage>
</organism>
<accession>A0A0C3LBN9</accession>
<name>A0A0C3LBN9_9AGAM</name>
<dbReference type="OrthoDB" id="3240817at2759"/>
<evidence type="ECO:0000313" key="1">
    <source>
        <dbReference type="EMBL" id="KIO18902.1"/>
    </source>
</evidence>
<reference evidence="1 2" key="1">
    <citation type="submission" date="2014-04" db="EMBL/GenBank/DDBJ databases">
        <authorList>
            <consortium name="DOE Joint Genome Institute"/>
            <person name="Kuo A."/>
            <person name="Girlanda M."/>
            <person name="Perotto S."/>
            <person name="Kohler A."/>
            <person name="Nagy L.G."/>
            <person name="Floudas D."/>
            <person name="Copeland A."/>
            <person name="Barry K.W."/>
            <person name="Cichocki N."/>
            <person name="Veneault-Fourrey C."/>
            <person name="LaButti K."/>
            <person name="Lindquist E.A."/>
            <person name="Lipzen A."/>
            <person name="Lundell T."/>
            <person name="Morin E."/>
            <person name="Murat C."/>
            <person name="Sun H."/>
            <person name="Tunlid A."/>
            <person name="Henrissat B."/>
            <person name="Grigoriev I.V."/>
            <person name="Hibbett D.S."/>
            <person name="Martin F."/>
            <person name="Nordberg H.P."/>
            <person name="Cantor M.N."/>
            <person name="Hua S.X."/>
        </authorList>
    </citation>
    <scope>NUCLEOTIDE SEQUENCE [LARGE SCALE GENOMIC DNA]</scope>
    <source>
        <strain evidence="1 2">MUT 4182</strain>
    </source>
</reference>
<feature type="non-terminal residue" evidence="1">
    <location>
        <position position="1"/>
    </location>
</feature>
<dbReference type="Proteomes" id="UP000054248">
    <property type="component" value="Unassembled WGS sequence"/>
</dbReference>
<evidence type="ECO:0008006" key="3">
    <source>
        <dbReference type="Google" id="ProtNLM"/>
    </source>
</evidence>
<reference evidence="2" key="2">
    <citation type="submission" date="2015-01" db="EMBL/GenBank/DDBJ databases">
        <title>Evolutionary Origins and Diversification of the Mycorrhizal Mutualists.</title>
        <authorList>
            <consortium name="DOE Joint Genome Institute"/>
            <consortium name="Mycorrhizal Genomics Consortium"/>
            <person name="Kohler A."/>
            <person name="Kuo A."/>
            <person name="Nagy L.G."/>
            <person name="Floudas D."/>
            <person name="Copeland A."/>
            <person name="Barry K.W."/>
            <person name="Cichocki N."/>
            <person name="Veneault-Fourrey C."/>
            <person name="LaButti K."/>
            <person name="Lindquist E.A."/>
            <person name="Lipzen A."/>
            <person name="Lundell T."/>
            <person name="Morin E."/>
            <person name="Murat C."/>
            <person name="Riley R."/>
            <person name="Ohm R."/>
            <person name="Sun H."/>
            <person name="Tunlid A."/>
            <person name="Henrissat B."/>
            <person name="Grigoriev I.V."/>
            <person name="Hibbett D.S."/>
            <person name="Martin F."/>
        </authorList>
    </citation>
    <scope>NUCLEOTIDE SEQUENCE [LARGE SCALE GENOMIC DNA]</scope>
    <source>
        <strain evidence="2">MUT 4182</strain>
    </source>
</reference>
<dbReference type="HOGENOM" id="CLU_045442_0_0_1"/>
<keyword evidence="2" id="KW-1185">Reference proteome</keyword>
<evidence type="ECO:0000313" key="2">
    <source>
        <dbReference type="Proteomes" id="UP000054248"/>
    </source>
</evidence>